<sequence length="265" mass="27996">MSVLVNGIRTSQVVISPLLPQTSLSLAFVSSHLGFTLPSSVTIAVDCGPLESLSTHLPCAVSFDQQTAVSLGADWINTVRKWYLDHGFGLPKDGFGLRDLLCPMQLEPVSTPATPAVGAVPKAPLSLSLSPSVFHPPPPHAAGASQARNANPYGAFALHGSEGFALHHHTHAYAPYTNHSQPTHPYRSSSSSSVEPTHNYSTPNLRSHHINNNMSPSKTLPSSVNSRSMRASSSSSGTKHGPISPFASSSGLDVLFTPVQTKLPL</sequence>
<accession>A0AAD7IT43</accession>
<keyword evidence="3" id="KW-1185">Reference proteome</keyword>
<name>A0AAD7IT43_9AGAR</name>
<evidence type="ECO:0000313" key="3">
    <source>
        <dbReference type="Proteomes" id="UP001215280"/>
    </source>
</evidence>
<feature type="compositionally biased region" description="Polar residues" evidence="1">
    <location>
        <begin position="177"/>
        <end position="187"/>
    </location>
</feature>
<dbReference type="Proteomes" id="UP001215280">
    <property type="component" value="Unassembled WGS sequence"/>
</dbReference>
<gene>
    <name evidence="2" type="ORF">DFH07DRAFT_962033</name>
</gene>
<organism evidence="2 3">
    <name type="scientific">Mycena maculata</name>
    <dbReference type="NCBI Taxonomy" id="230809"/>
    <lineage>
        <taxon>Eukaryota</taxon>
        <taxon>Fungi</taxon>
        <taxon>Dikarya</taxon>
        <taxon>Basidiomycota</taxon>
        <taxon>Agaricomycotina</taxon>
        <taxon>Agaricomycetes</taxon>
        <taxon>Agaricomycetidae</taxon>
        <taxon>Agaricales</taxon>
        <taxon>Marasmiineae</taxon>
        <taxon>Mycenaceae</taxon>
        <taxon>Mycena</taxon>
    </lineage>
</organism>
<protein>
    <submittedName>
        <fullName evidence="2">Uncharacterized protein</fullName>
    </submittedName>
</protein>
<feature type="region of interest" description="Disordered" evidence="1">
    <location>
        <begin position="175"/>
        <end position="244"/>
    </location>
</feature>
<dbReference type="EMBL" id="JARJLG010000088">
    <property type="protein sequence ID" value="KAJ7748826.1"/>
    <property type="molecule type" value="Genomic_DNA"/>
</dbReference>
<comment type="caution">
    <text evidence="2">The sequence shown here is derived from an EMBL/GenBank/DDBJ whole genome shotgun (WGS) entry which is preliminary data.</text>
</comment>
<feature type="compositionally biased region" description="Low complexity" evidence="1">
    <location>
        <begin position="222"/>
        <end position="236"/>
    </location>
</feature>
<proteinExistence type="predicted"/>
<evidence type="ECO:0000256" key="1">
    <source>
        <dbReference type="SAM" id="MobiDB-lite"/>
    </source>
</evidence>
<dbReference type="AlphaFoldDB" id="A0AAD7IT43"/>
<evidence type="ECO:0000313" key="2">
    <source>
        <dbReference type="EMBL" id="KAJ7748826.1"/>
    </source>
</evidence>
<feature type="compositionally biased region" description="Polar residues" evidence="1">
    <location>
        <begin position="194"/>
        <end position="221"/>
    </location>
</feature>
<reference evidence="2" key="1">
    <citation type="submission" date="2023-03" db="EMBL/GenBank/DDBJ databases">
        <title>Massive genome expansion in bonnet fungi (Mycena s.s.) driven by repeated elements and novel gene families across ecological guilds.</title>
        <authorList>
            <consortium name="Lawrence Berkeley National Laboratory"/>
            <person name="Harder C.B."/>
            <person name="Miyauchi S."/>
            <person name="Viragh M."/>
            <person name="Kuo A."/>
            <person name="Thoen E."/>
            <person name="Andreopoulos B."/>
            <person name="Lu D."/>
            <person name="Skrede I."/>
            <person name="Drula E."/>
            <person name="Henrissat B."/>
            <person name="Morin E."/>
            <person name="Kohler A."/>
            <person name="Barry K."/>
            <person name="LaButti K."/>
            <person name="Morin E."/>
            <person name="Salamov A."/>
            <person name="Lipzen A."/>
            <person name="Mereny Z."/>
            <person name="Hegedus B."/>
            <person name="Baldrian P."/>
            <person name="Stursova M."/>
            <person name="Weitz H."/>
            <person name="Taylor A."/>
            <person name="Grigoriev I.V."/>
            <person name="Nagy L.G."/>
            <person name="Martin F."/>
            <person name="Kauserud H."/>
        </authorList>
    </citation>
    <scope>NUCLEOTIDE SEQUENCE</scope>
    <source>
        <strain evidence="2">CBHHK188m</strain>
    </source>
</reference>